<dbReference type="PANTHER" id="PTHR24049">
    <property type="entry name" value="CRUMBS FAMILY MEMBER"/>
    <property type="match status" value="1"/>
</dbReference>
<evidence type="ECO:0000259" key="6">
    <source>
        <dbReference type="PROSITE" id="PS50025"/>
    </source>
</evidence>
<protein>
    <submittedName>
        <fullName evidence="8">Protein eyes shut like protein</fullName>
    </submittedName>
</protein>
<evidence type="ECO:0000256" key="5">
    <source>
        <dbReference type="SAM" id="MobiDB-lite"/>
    </source>
</evidence>
<dbReference type="PROSITE" id="PS50026">
    <property type="entry name" value="EGF_3"/>
    <property type="match status" value="2"/>
</dbReference>
<dbReference type="SUPFAM" id="SSF57196">
    <property type="entry name" value="EGF/Laminin"/>
    <property type="match status" value="1"/>
</dbReference>
<dbReference type="CDD" id="cd00054">
    <property type="entry name" value="EGF_CA"/>
    <property type="match status" value="1"/>
</dbReference>
<comment type="caution">
    <text evidence="4">Lacks conserved residue(s) required for the propagation of feature annotation.</text>
</comment>
<feature type="non-terminal residue" evidence="8">
    <location>
        <position position="1"/>
    </location>
</feature>
<evidence type="ECO:0000256" key="3">
    <source>
        <dbReference type="ARBA" id="ARBA00023157"/>
    </source>
</evidence>
<evidence type="ECO:0000256" key="2">
    <source>
        <dbReference type="ARBA" id="ARBA00022737"/>
    </source>
</evidence>
<dbReference type="InterPro" id="IPR013320">
    <property type="entry name" value="ConA-like_dom_sf"/>
</dbReference>
<dbReference type="EMBL" id="KE164719">
    <property type="protein sequence ID" value="EPQ19738.1"/>
    <property type="molecule type" value="Genomic_DNA"/>
</dbReference>
<dbReference type="SUPFAM" id="SSF49899">
    <property type="entry name" value="Concanavalin A-like lectins/glucanases"/>
    <property type="match status" value="1"/>
</dbReference>
<evidence type="ECO:0000313" key="8">
    <source>
        <dbReference type="EMBL" id="EPQ19738.1"/>
    </source>
</evidence>
<accession>S7Q8M7</accession>
<keyword evidence="1 4" id="KW-0245">EGF-like domain</keyword>
<evidence type="ECO:0000259" key="7">
    <source>
        <dbReference type="PROSITE" id="PS50026"/>
    </source>
</evidence>
<reference evidence="8 9" key="1">
    <citation type="journal article" date="2013" name="Nat. Commun.">
        <title>Genome analysis reveals insights into physiology and longevity of the Brandt's bat Myotis brandtii.</title>
        <authorList>
            <person name="Seim I."/>
            <person name="Fang X."/>
            <person name="Xiong Z."/>
            <person name="Lobanov A.V."/>
            <person name="Huang Z."/>
            <person name="Ma S."/>
            <person name="Feng Y."/>
            <person name="Turanov A.A."/>
            <person name="Zhu Y."/>
            <person name="Lenz T.L."/>
            <person name="Gerashchenko M.V."/>
            <person name="Fan D."/>
            <person name="Hee Yim S."/>
            <person name="Yao X."/>
            <person name="Jordan D."/>
            <person name="Xiong Y."/>
            <person name="Ma Y."/>
            <person name="Lyapunov A.N."/>
            <person name="Chen G."/>
            <person name="Kulakova O.I."/>
            <person name="Sun Y."/>
            <person name="Lee S.G."/>
            <person name="Bronson R.T."/>
            <person name="Moskalev A.A."/>
            <person name="Sunyaev S.R."/>
            <person name="Zhang G."/>
            <person name="Krogh A."/>
            <person name="Wang J."/>
            <person name="Gladyshev V.N."/>
        </authorList>
    </citation>
    <scope>NUCLEOTIDE SEQUENCE [LARGE SCALE GENOMIC DNA]</scope>
</reference>
<keyword evidence="3 4" id="KW-1015">Disulfide bond</keyword>
<feature type="disulfide bond" evidence="4">
    <location>
        <begin position="120"/>
        <end position="129"/>
    </location>
</feature>
<dbReference type="InterPro" id="IPR051022">
    <property type="entry name" value="Notch_Cell-Fate_Det"/>
</dbReference>
<sequence>VYFESMFLGHIPENVKIHKNVGHIYGFKGCIGKLQVNNKEFFITDEALRGKNTENCHVSWCAHHRCHNNGTCISDGENRFCVCPRLYSGKLCQFAMCENNSCRNGATCVPKSGTDIVCLCPYGRSGLLCTETINITQPRFSGMGAFGYTSFLAYSRIPDISFDYEFHLKFQLANNHSALQNNVIFFTGQKDHASPLQLVPPQPGCIPSSILPQPGPSESPASSFTLSGQIIMTTPSVDDHQNKSIISPGRLVGLNVFSQFYVGGYSEYTPDLLPNGADFKNGFQAVTAPLGGKEPSARRQFPPVTLNMTLPTTVAKGQLVSRCLMGTSVPVLWEPLESTVNKPHPRCTHALMVPAPLAPADSVELLEPAPAAGASGSCCPDLELLGPAAALITPQEQSKVEKPSGALGMAATAHTH</sequence>
<feature type="domain" description="EGF-like" evidence="7">
    <location>
        <begin position="94"/>
        <end position="130"/>
    </location>
</feature>
<keyword evidence="9" id="KW-1185">Reference proteome</keyword>
<dbReference type="FunFam" id="2.10.25.10:FF:000591">
    <property type="entry name" value="Protein eyes shut homolog"/>
    <property type="match status" value="1"/>
</dbReference>
<feature type="region of interest" description="Disordered" evidence="5">
    <location>
        <begin position="395"/>
        <end position="416"/>
    </location>
</feature>
<dbReference type="SMART" id="SM00181">
    <property type="entry name" value="EGF"/>
    <property type="match status" value="2"/>
</dbReference>
<feature type="disulfide bond" evidence="4">
    <location>
        <begin position="83"/>
        <end position="92"/>
    </location>
</feature>
<keyword evidence="2" id="KW-0677">Repeat</keyword>
<evidence type="ECO:0000256" key="4">
    <source>
        <dbReference type="PROSITE-ProRule" id="PRU00076"/>
    </source>
</evidence>
<feature type="domain" description="Laminin G" evidence="6">
    <location>
        <begin position="1"/>
        <end position="61"/>
    </location>
</feature>
<gene>
    <name evidence="8" type="ORF">D623_10012903</name>
</gene>
<dbReference type="InterPro" id="IPR000742">
    <property type="entry name" value="EGF"/>
</dbReference>
<proteinExistence type="predicted"/>
<dbReference type="AlphaFoldDB" id="S7Q8M7"/>
<dbReference type="Proteomes" id="UP000052978">
    <property type="component" value="Unassembled WGS sequence"/>
</dbReference>
<dbReference type="Gene3D" id="2.10.25.10">
    <property type="entry name" value="Laminin"/>
    <property type="match status" value="2"/>
</dbReference>
<dbReference type="PROSITE" id="PS50025">
    <property type="entry name" value="LAM_G_DOMAIN"/>
    <property type="match status" value="1"/>
</dbReference>
<dbReference type="Gene3D" id="2.60.120.200">
    <property type="match status" value="1"/>
</dbReference>
<evidence type="ECO:0000313" key="9">
    <source>
        <dbReference type="Proteomes" id="UP000052978"/>
    </source>
</evidence>
<dbReference type="PROSITE" id="PS00022">
    <property type="entry name" value="EGF_1"/>
    <property type="match status" value="2"/>
</dbReference>
<organism evidence="8 9">
    <name type="scientific">Myotis brandtii</name>
    <name type="common">Brandt's bat</name>
    <dbReference type="NCBI Taxonomy" id="109478"/>
    <lineage>
        <taxon>Eukaryota</taxon>
        <taxon>Metazoa</taxon>
        <taxon>Chordata</taxon>
        <taxon>Craniata</taxon>
        <taxon>Vertebrata</taxon>
        <taxon>Euteleostomi</taxon>
        <taxon>Mammalia</taxon>
        <taxon>Eutheria</taxon>
        <taxon>Laurasiatheria</taxon>
        <taxon>Chiroptera</taxon>
        <taxon>Yangochiroptera</taxon>
        <taxon>Vespertilionidae</taxon>
        <taxon>Myotis</taxon>
    </lineage>
</organism>
<feature type="domain" description="EGF-like" evidence="7">
    <location>
        <begin position="57"/>
        <end position="93"/>
    </location>
</feature>
<dbReference type="InterPro" id="IPR001791">
    <property type="entry name" value="Laminin_G"/>
</dbReference>
<name>S7Q8M7_MYOBR</name>
<evidence type="ECO:0000256" key="1">
    <source>
        <dbReference type="ARBA" id="ARBA00022536"/>
    </source>
</evidence>